<accession>A0A0N4V3Y1</accession>
<sequence>MEPNSVGPNSSSSNDENHLSKPSCSKETSCSRDGASKNPEAKKTKADFLFLNEIGDGSFSTVYTVKERSTGREFAAKVCTKKLIIKDRKVQQIYREKEALARLSKTGNLHPFIIQVYCTFQDPESLYIVTTLAKGGELLEKLKKQKVFSLETTRFYVSEIVAALAHMHGLKIIHRDLKPENILLSESGHILISDFGSSKILDYVDTMAEVDTRVKRKCSFVGTAQYVSPEVLLGEPVEQACDYWALGVIIYQFVTGKFLFDEVSEYLIYQKIIKANYELPEDFPPSAGDLVKNLVVVDIKERLGSTFCGGASKVKSHVFFNGIDFDCLPNISPPS</sequence>
<evidence type="ECO:0000313" key="17">
    <source>
        <dbReference type="WBParaSite" id="EVEC_0000478501-mRNA-1"/>
    </source>
</evidence>
<evidence type="ECO:0000256" key="8">
    <source>
        <dbReference type="ARBA" id="ARBA00022840"/>
    </source>
</evidence>
<protein>
    <recommendedName>
        <fullName evidence="2">non-specific serine/threonine protein kinase</fullName>
        <ecNumber evidence="2">2.7.11.1</ecNumber>
    </recommendedName>
</protein>
<evidence type="ECO:0000256" key="1">
    <source>
        <dbReference type="ARBA" id="ARBA00010006"/>
    </source>
</evidence>
<name>A0A0N4V3Y1_ENTVE</name>
<feature type="binding site" evidence="11">
    <location>
        <position position="86"/>
    </location>
    <ligand>
        <name>ATP</name>
        <dbReference type="ChEBI" id="CHEBI:30616"/>
    </ligand>
</feature>
<feature type="compositionally biased region" description="Low complexity" evidence="13">
    <location>
        <begin position="1"/>
        <end position="14"/>
    </location>
</feature>
<keyword evidence="3 12" id="KW-0723">Serine/threonine-protein kinase</keyword>
<dbReference type="CDD" id="cd05581">
    <property type="entry name" value="STKc_PDK1"/>
    <property type="match status" value="1"/>
</dbReference>
<dbReference type="Pfam" id="PF00069">
    <property type="entry name" value="Pkinase"/>
    <property type="match status" value="1"/>
</dbReference>
<comment type="catalytic activity">
    <reaction evidence="10">
        <text>L-seryl-[protein] + ATP = O-phospho-L-seryl-[protein] + ADP + H(+)</text>
        <dbReference type="Rhea" id="RHEA:17989"/>
        <dbReference type="Rhea" id="RHEA-COMP:9863"/>
        <dbReference type="Rhea" id="RHEA-COMP:11604"/>
        <dbReference type="ChEBI" id="CHEBI:15378"/>
        <dbReference type="ChEBI" id="CHEBI:29999"/>
        <dbReference type="ChEBI" id="CHEBI:30616"/>
        <dbReference type="ChEBI" id="CHEBI:83421"/>
        <dbReference type="ChEBI" id="CHEBI:456216"/>
        <dbReference type="EC" id="2.7.11.1"/>
    </reaction>
</comment>
<dbReference type="FunFam" id="1.10.510.10:FF:000024">
    <property type="entry name" value="Probable serine/threonine-protein kinase cot-1"/>
    <property type="match status" value="1"/>
</dbReference>
<dbReference type="AlphaFoldDB" id="A0A0N4V3Y1"/>
<evidence type="ECO:0000313" key="15">
    <source>
        <dbReference type="EMBL" id="VDD89742.1"/>
    </source>
</evidence>
<evidence type="ECO:0000256" key="9">
    <source>
        <dbReference type="ARBA" id="ARBA00047899"/>
    </source>
</evidence>
<dbReference type="Gene3D" id="1.10.510.10">
    <property type="entry name" value="Transferase(Phosphotransferase) domain 1"/>
    <property type="match status" value="1"/>
</dbReference>
<dbReference type="OrthoDB" id="347657at2759"/>
<dbReference type="EMBL" id="UXUI01007874">
    <property type="protein sequence ID" value="VDD89742.1"/>
    <property type="molecule type" value="Genomic_DNA"/>
</dbReference>
<organism evidence="17">
    <name type="scientific">Enterobius vermicularis</name>
    <name type="common">Human pinworm</name>
    <dbReference type="NCBI Taxonomy" id="51028"/>
    <lineage>
        <taxon>Eukaryota</taxon>
        <taxon>Metazoa</taxon>
        <taxon>Ecdysozoa</taxon>
        <taxon>Nematoda</taxon>
        <taxon>Chromadorea</taxon>
        <taxon>Rhabditida</taxon>
        <taxon>Spirurina</taxon>
        <taxon>Oxyuridomorpha</taxon>
        <taxon>Oxyuroidea</taxon>
        <taxon>Oxyuridae</taxon>
        <taxon>Enterobius</taxon>
    </lineage>
</organism>
<evidence type="ECO:0000256" key="5">
    <source>
        <dbReference type="ARBA" id="ARBA00022679"/>
    </source>
</evidence>
<dbReference type="SMART" id="SM00220">
    <property type="entry name" value="S_TKc"/>
    <property type="match status" value="1"/>
</dbReference>
<dbReference type="PROSITE" id="PS50011">
    <property type="entry name" value="PROTEIN_KINASE_DOM"/>
    <property type="match status" value="1"/>
</dbReference>
<dbReference type="GO" id="GO:0004674">
    <property type="term" value="F:protein serine/threonine kinase activity"/>
    <property type="evidence" value="ECO:0007669"/>
    <property type="project" value="UniProtKB-KW"/>
</dbReference>
<dbReference type="Proteomes" id="UP000274131">
    <property type="component" value="Unassembled WGS sequence"/>
</dbReference>
<dbReference type="SUPFAM" id="SSF56112">
    <property type="entry name" value="Protein kinase-like (PK-like)"/>
    <property type="match status" value="1"/>
</dbReference>
<evidence type="ECO:0000259" key="14">
    <source>
        <dbReference type="PROSITE" id="PS50011"/>
    </source>
</evidence>
<evidence type="ECO:0000256" key="13">
    <source>
        <dbReference type="SAM" id="MobiDB-lite"/>
    </source>
</evidence>
<dbReference type="InterPro" id="IPR017441">
    <property type="entry name" value="Protein_kinase_ATP_BS"/>
</dbReference>
<reference evidence="17" key="1">
    <citation type="submission" date="2017-02" db="UniProtKB">
        <authorList>
            <consortium name="WormBaseParasite"/>
        </authorList>
    </citation>
    <scope>IDENTIFICATION</scope>
</reference>
<dbReference type="GO" id="GO:0035556">
    <property type="term" value="P:intracellular signal transduction"/>
    <property type="evidence" value="ECO:0007669"/>
    <property type="project" value="TreeGrafter"/>
</dbReference>
<evidence type="ECO:0000256" key="2">
    <source>
        <dbReference type="ARBA" id="ARBA00012513"/>
    </source>
</evidence>
<reference evidence="15 16" key="2">
    <citation type="submission" date="2018-10" db="EMBL/GenBank/DDBJ databases">
        <authorList>
            <consortium name="Pathogen Informatics"/>
        </authorList>
    </citation>
    <scope>NUCLEOTIDE SEQUENCE [LARGE SCALE GENOMIC DNA]</scope>
</reference>
<keyword evidence="4" id="KW-0597">Phosphoprotein</keyword>
<evidence type="ECO:0000256" key="11">
    <source>
        <dbReference type="PROSITE-ProRule" id="PRU10141"/>
    </source>
</evidence>
<comment type="catalytic activity">
    <reaction evidence="9">
        <text>L-threonyl-[protein] + ATP = O-phospho-L-threonyl-[protein] + ADP + H(+)</text>
        <dbReference type="Rhea" id="RHEA:46608"/>
        <dbReference type="Rhea" id="RHEA-COMP:11060"/>
        <dbReference type="Rhea" id="RHEA-COMP:11605"/>
        <dbReference type="ChEBI" id="CHEBI:15378"/>
        <dbReference type="ChEBI" id="CHEBI:30013"/>
        <dbReference type="ChEBI" id="CHEBI:30616"/>
        <dbReference type="ChEBI" id="CHEBI:61977"/>
        <dbReference type="ChEBI" id="CHEBI:456216"/>
        <dbReference type="EC" id="2.7.11.1"/>
    </reaction>
</comment>
<evidence type="ECO:0000313" key="16">
    <source>
        <dbReference type="Proteomes" id="UP000274131"/>
    </source>
</evidence>
<dbReference type="InterPro" id="IPR008271">
    <property type="entry name" value="Ser/Thr_kinase_AS"/>
</dbReference>
<evidence type="ECO:0000256" key="4">
    <source>
        <dbReference type="ARBA" id="ARBA00022553"/>
    </source>
</evidence>
<dbReference type="GO" id="GO:0007010">
    <property type="term" value="P:cytoskeleton organization"/>
    <property type="evidence" value="ECO:0007669"/>
    <property type="project" value="UniProtKB-ARBA"/>
</dbReference>
<dbReference type="PROSITE" id="PS00107">
    <property type="entry name" value="PROTEIN_KINASE_ATP"/>
    <property type="match status" value="1"/>
</dbReference>
<dbReference type="EC" id="2.7.11.1" evidence="2"/>
<dbReference type="PANTHER" id="PTHR24356:SF163">
    <property type="entry name" value="3-PHOSPHOINOSITIDE-DEPENDENT PROTEIN KINASE 1-RELATED"/>
    <property type="match status" value="1"/>
</dbReference>
<evidence type="ECO:0000256" key="3">
    <source>
        <dbReference type="ARBA" id="ARBA00022527"/>
    </source>
</evidence>
<comment type="similarity">
    <text evidence="1">Belongs to the protein kinase superfamily. AGC Ser/Thr protein kinase family. PDPK1 subfamily.</text>
</comment>
<evidence type="ECO:0000256" key="6">
    <source>
        <dbReference type="ARBA" id="ARBA00022741"/>
    </source>
</evidence>
<evidence type="ECO:0000256" key="12">
    <source>
        <dbReference type="RuleBase" id="RU000304"/>
    </source>
</evidence>
<feature type="domain" description="Protein kinase" evidence="14">
    <location>
        <begin position="48"/>
        <end position="320"/>
    </location>
</feature>
<keyword evidence="8 11" id="KW-0067">ATP-binding</keyword>
<evidence type="ECO:0000256" key="7">
    <source>
        <dbReference type="ARBA" id="ARBA00022777"/>
    </source>
</evidence>
<keyword evidence="5" id="KW-0808">Transferase</keyword>
<dbReference type="PROSITE" id="PS00108">
    <property type="entry name" value="PROTEIN_KINASE_ST"/>
    <property type="match status" value="1"/>
</dbReference>
<gene>
    <name evidence="15" type="ORF">EVEC_LOCUS4493</name>
</gene>
<dbReference type="WBParaSite" id="EVEC_0000478501-mRNA-1">
    <property type="protein sequence ID" value="EVEC_0000478501-mRNA-1"/>
    <property type="gene ID" value="EVEC_0000478501"/>
</dbReference>
<keyword evidence="7" id="KW-0418">Kinase</keyword>
<dbReference type="STRING" id="51028.A0A0N4V3Y1"/>
<dbReference type="InterPro" id="IPR011009">
    <property type="entry name" value="Kinase-like_dom_sf"/>
</dbReference>
<dbReference type="InterPro" id="IPR050236">
    <property type="entry name" value="Ser_Thr_kinase_AGC"/>
</dbReference>
<keyword evidence="6 11" id="KW-0547">Nucleotide-binding</keyword>
<dbReference type="PANTHER" id="PTHR24356">
    <property type="entry name" value="SERINE/THREONINE-PROTEIN KINASE"/>
    <property type="match status" value="1"/>
</dbReference>
<evidence type="ECO:0000256" key="10">
    <source>
        <dbReference type="ARBA" id="ARBA00048679"/>
    </source>
</evidence>
<dbReference type="GO" id="GO:0005524">
    <property type="term" value="F:ATP binding"/>
    <property type="evidence" value="ECO:0007669"/>
    <property type="project" value="UniProtKB-UniRule"/>
</dbReference>
<dbReference type="Gene3D" id="3.30.200.20">
    <property type="entry name" value="Phosphorylase Kinase, domain 1"/>
    <property type="match status" value="1"/>
</dbReference>
<feature type="region of interest" description="Disordered" evidence="13">
    <location>
        <begin position="1"/>
        <end position="39"/>
    </location>
</feature>
<proteinExistence type="inferred from homology"/>
<keyword evidence="16" id="KW-1185">Reference proteome</keyword>
<dbReference type="InterPro" id="IPR039046">
    <property type="entry name" value="PDPK1"/>
</dbReference>
<dbReference type="InterPro" id="IPR000719">
    <property type="entry name" value="Prot_kinase_dom"/>
</dbReference>